<evidence type="ECO:0000313" key="3">
    <source>
        <dbReference type="Proteomes" id="UP001215280"/>
    </source>
</evidence>
<feature type="compositionally biased region" description="Basic and acidic residues" evidence="1">
    <location>
        <begin position="102"/>
        <end position="111"/>
    </location>
</feature>
<dbReference type="Proteomes" id="UP001215280">
    <property type="component" value="Unassembled WGS sequence"/>
</dbReference>
<protein>
    <submittedName>
        <fullName evidence="2">Uncharacterized protein</fullName>
    </submittedName>
</protein>
<evidence type="ECO:0000256" key="1">
    <source>
        <dbReference type="SAM" id="MobiDB-lite"/>
    </source>
</evidence>
<keyword evidence="3" id="KW-1185">Reference proteome</keyword>
<proteinExistence type="predicted"/>
<feature type="region of interest" description="Disordered" evidence="1">
    <location>
        <begin position="102"/>
        <end position="135"/>
    </location>
</feature>
<dbReference type="AlphaFoldDB" id="A0AAD7IF85"/>
<organism evidence="2 3">
    <name type="scientific">Mycena maculata</name>
    <dbReference type="NCBI Taxonomy" id="230809"/>
    <lineage>
        <taxon>Eukaryota</taxon>
        <taxon>Fungi</taxon>
        <taxon>Dikarya</taxon>
        <taxon>Basidiomycota</taxon>
        <taxon>Agaricomycotina</taxon>
        <taxon>Agaricomycetes</taxon>
        <taxon>Agaricomycetidae</taxon>
        <taxon>Agaricales</taxon>
        <taxon>Marasmiineae</taxon>
        <taxon>Mycenaceae</taxon>
        <taxon>Mycena</taxon>
    </lineage>
</organism>
<reference evidence="2" key="1">
    <citation type="submission" date="2023-03" db="EMBL/GenBank/DDBJ databases">
        <title>Massive genome expansion in bonnet fungi (Mycena s.s.) driven by repeated elements and novel gene families across ecological guilds.</title>
        <authorList>
            <consortium name="Lawrence Berkeley National Laboratory"/>
            <person name="Harder C.B."/>
            <person name="Miyauchi S."/>
            <person name="Viragh M."/>
            <person name="Kuo A."/>
            <person name="Thoen E."/>
            <person name="Andreopoulos B."/>
            <person name="Lu D."/>
            <person name="Skrede I."/>
            <person name="Drula E."/>
            <person name="Henrissat B."/>
            <person name="Morin E."/>
            <person name="Kohler A."/>
            <person name="Barry K."/>
            <person name="LaButti K."/>
            <person name="Morin E."/>
            <person name="Salamov A."/>
            <person name="Lipzen A."/>
            <person name="Mereny Z."/>
            <person name="Hegedus B."/>
            <person name="Baldrian P."/>
            <person name="Stursova M."/>
            <person name="Weitz H."/>
            <person name="Taylor A."/>
            <person name="Grigoriev I.V."/>
            <person name="Nagy L.G."/>
            <person name="Martin F."/>
            <person name="Kauserud H."/>
        </authorList>
    </citation>
    <scope>NUCLEOTIDE SEQUENCE</scope>
    <source>
        <strain evidence="2">CBHHK188m</strain>
    </source>
</reference>
<sequence length="231" mass="26148">MLFSVTSSREFLWHSDQRSGMCPFSRNWQPLPRILISVPAFRLCSYRVLTRSRPSRRLQNRRGNVKRPLRDGLSSPAPLLVLRISTRKCGVRQAEPRFENRARLFRDDSSHSRGPAPSHRHTSFNRARVGSTNASGESLSVHARGSFQPAERFNSSIFLIFWVVCAPPHSYSAPCSRRSTPGTEKTRRQLESLIPNSGHARTPCSQDVLVDLILICASASRERYIPTSTFT</sequence>
<gene>
    <name evidence="2" type="ORF">DFH07DRAFT_51357</name>
</gene>
<evidence type="ECO:0000313" key="2">
    <source>
        <dbReference type="EMBL" id="KAJ7741760.1"/>
    </source>
</evidence>
<name>A0AAD7IF85_9AGAR</name>
<accession>A0AAD7IF85</accession>
<comment type="caution">
    <text evidence="2">The sequence shown here is derived from an EMBL/GenBank/DDBJ whole genome shotgun (WGS) entry which is preliminary data.</text>
</comment>
<dbReference type="EMBL" id="JARJLG010000121">
    <property type="protein sequence ID" value="KAJ7741760.1"/>
    <property type="molecule type" value="Genomic_DNA"/>
</dbReference>